<dbReference type="GO" id="GO:0008422">
    <property type="term" value="F:beta-glucosidase activity"/>
    <property type="evidence" value="ECO:0007669"/>
    <property type="project" value="TreeGrafter"/>
</dbReference>
<sequence>MKNIQMIIAAIIFVAPISLASCKKSGQDAQLSLANQTDSVAAWGGTKSLMFNCNSSWGIDTTGLNWVKLSQVSGDAGNATIQVAVSDTNYTGAARSKVILLNSANGLTRRINVYQFPYVFPNYNTSPKAPDATGMSSTAAQLITKIKLGVNLGNTLELVNINPGPTENYFKLLKQTGFNAVRIPAGWYLHGGDNATAQIPQEWMDSVKKVVQMCVDNDMYVLLNIHWDGGWLEGAGNAADSKKDMVIARQTAYWQQIATAMRDFDEHVLFASANEPFNVSNDAEAKNLVAYHQACINAVRSTGGKNAYRTIAIQGSEEFIQPGRYFPTDATPNRLLFEFHNYTPSNFAILDADPSEGGWGNIFYYWGAGNHSTIDDPFRNATYGEEADQLAFFKKMKTEYIDKGVPLIMGEYSTNRRKATDPIHVPRDMAKHNASVNAWYTYLTKQCLAIGAKPFVWETGGVFDRVNDTIKDQQTVDAIKAAL</sequence>
<protein>
    <submittedName>
        <fullName evidence="9">Cellulase family glycosylhydrolase</fullName>
    </submittedName>
</protein>
<feature type="signal peptide" evidence="7">
    <location>
        <begin position="1"/>
        <end position="20"/>
    </location>
</feature>
<comment type="similarity">
    <text evidence="1">Belongs to the glycosyl hydrolase 5 (cellulase A) family.</text>
</comment>
<dbReference type="PANTHER" id="PTHR31297:SF41">
    <property type="entry name" value="ENDOGLUCANASE, PUTATIVE (AFU_ORTHOLOGUE AFUA_5G01830)-RELATED"/>
    <property type="match status" value="1"/>
</dbReference>
<evidence type="ECO:0000256" key="7">
    <source>
        <dbReference type="SAM" id="SignalP"/>
    </source>
</evidence>
<evidence type="ECO:0000313" key="9">
    <source>
        <dbReference type="EMBL" id="MBV4358734.1"/>
    </source>
</evidence>
<dbReference type="PANTHER" id="PTHR31297">
    <property type="entry name" value="GLUCAN ENDO-1,6-BETA-GLUCOSIDASE B"/>
    <property type="match status" value="1"/>
</dbReference>
<reference evidence="9" key="1">
    <citation type="submission" date="2021-06" db="EMBL/GenBank/DDBJ databases">
        <authorList>
            <person name="Huq M.A."/>
        </authorList>
    </citation>
    <scope>NUCLEOTIDE SEQUENCE</scope>
    <source>
        <strain evidence="9">MAH-26</strain>
    </source>
</reference>
<evidence type="ECO:0000256" key="3">
    <source>
        <dbReference type="ARBA" id="ARBA00023001"/>
    </source>
</evidence>
<evidence type="ECO:0000256" key="2">
    <source>
        <dbReference type="ARBA" id="ARBA00022801"/>
    </source>
</evidence>
<keyword evidence="6" id="KW-0624">Polysaccharide degradation</keyword>
<dbReference type="GO" id="GO:0009986">
    <property type="term" value="C:cell surface"/>
    <property type="evidence" value="ECO:0007669"/>
    <property type="project" value="TreeGrafter"/>
</dbReference>
<dbReference type="AlphaFoldDB" id="A0A9E2SC15"/>
<keyword evidence="7" id="KW-0732">Signal</keyword>
<dbReference type="GO" id="GO:0005576">
    <property type="term" value="C:extracellular region"/>
    <property type="evidence" value="ECO:0007669"/>
    <property type="project" value="TreeGrafter"/>
</dbReference>
<evidence type="ECO:0000256" key="1">
    <source>
        <dbReference type="ARBA" id="ARBA00005641"/>
    </source>
</evidence>
<dbReference type="PROSITE" id="PS51257">
    <property type="entry name" value="PROKAR_LIPOPROTEIN"/>
    <property type="match status" value="1"/>
</dbReference>
<dbReference type="GO" id="GO:0030245">
    <property type="term" value="P:cellulose catabolic process"/>
    <property type="evidence" value="ECO:0007669"/>
    <property type="project" value="UniProtKB-KW"/>
</dbReference>
<dbReference type="RefSeq" id="WP_217792458.1">
    <property type="nucleotide sequence ID" value="NZ_JAHSPG010000013.1"/>
</dbReference>
<evidence type="ECO:0000259" key="8">
    <source>
        <dbReference type="Pfam" id="PF00150"/>
    </source>
</evidence>
<accession>A0A9E2SC15</accession>
<gene>
    <name evidence="9" type="ORF">KTO63_16335</name>
</gene>
<keyword evidence="5" id="KW-0326">Glycosidase</keyword>
<feature type="domain" description="Glycoside hydrolase family 5" evidence="8">
    <location>
        <begin position="161"/>
        <end position="445"/>
    </location>
</feature>
<dbReference type="Pfam" id="PF00150">
    <property type="entry name" value="Cellulase"/>
    <property type="match status" value="1"/>
</dbReference>
<feature type="chain" id="PRO_5038608557" evidence="7">
    <location>
        <begin position="21"/>
        <end position="483"/>
    </location>
</feature>
<dbReference type="CDD" id="cd14948">
    <property type="entry name" value="BACON"/>
    <property type="match status" value="1"/>
</dbReference>
<evidence type="ECO:0000256" key="5">
    <source>
        <dbReference type="ARBA" id="ARBA00023295"/>
    </source>
</evidence>
<keyword evidence="3" id="KW-0136">Cellulose degradation</keyword>
<organism evidence="9 10">
    <name type="scientific">Pinibacter aurantiacus</name>
    <dbReference type="NCBI Taxonomy" id="2851599"/>
    <lineage>
        <taxon>Bacteria</taxon>
        <taxon>Pseudomonadati</taxon>
        <taxon>Bacteroidota</taxon>
        <taxon>Chitinophagia</taxon>
        <taxon>Chitinophagales</taxon>
        <taxon>Chitinophagaceae</taxon>
        <taxon>Pinibacter</taxon>
    </lineage>
</organism>
<dbReference type="EMBL" id="JAHSPG010000013">
    <property type="protein sequence ID" value="MBV4358734.1"/>
    <property type="molecule type" value="Genomic_DNA"/>
</dbReference>
<keyword evidence="10" id="KW-1185">Reference proteome</keyword>
<name>A0A9E2SC15_9BACT</name>
<dbReference type="InterPro" id="IPR001547">
    <property type="entry name" value="Glyco_hydro_5"/>
</dbReference>
<evidence type="ECO:0000256" key="4">
    <source>
        <dbReference type="ARBA" id="ARBA00023277"/>
    </source>
</evidence>
<dbReference type="InterPro" id="IPR050386">
    <property type="entry name" value="Glycosyl_hydrolase_5"/>
</dbReference>
<dbReference type="Proteomes" id="UP000812270">
    <property type="component" value="Unassembled WGS sequence"/>
</dbReference>
<keyword evidence="4" id="KW-0119">Carbohydrate metabolism</keyword>
<dbReference type="InterPro" id="IPR024361">
    <property type="entry name" value="BACON"/>
</dbReference>
<keyword evidence="2" id="KW-0378">Hydrolase</keyword>
<comment type="caution">
    <text evidence="9">The sequence shown here is derived from an EMBL/GenBank/DDBJ whole genome shotgun (WGS) entry which is preliminary data.</text>
</comment>
<evidence type="ECO:0000256" key="6">
    <source>
        <dbReference type="ARBA" id="ARBA00023326"/>
    </source>
</evidence>
<evidence type="ECO:0000313" key="10">
    <source>
        <dbReference type="Proteomes" id="UP000812270"/>
    </source>
</evidence>
<proteinExistence type="inferred from homology"/>